<evidence type="ECO:0000313" key="4">
    <source>
        <dbReference type="Proteomes" id="UP000000939"/>
    </source>
</evidence>
<evidence type="ECO:0000256" key="1">
    <source>
        <dbReference type="PROSITE-ProRule" id="PRU00339"/>
    </source>
</evidence>
<keyword evidence="2" id="KW-0175">Coiled coil</keyword>
<sequence length="622" mass="72845">MLSQQVEFNNAVLLLEKGEYLKAIDILKDTSKFLKIPSYLNIGIAYYKLNSIHNAKVYLERIYSHEAAITEDTYSYMSACYYLYLISNNQKFLKKIIQLAKTKKDLSEHSKRLIADTFIILKDYKMALSLLETMDYASDFKKGLLLIKLKDYEKANLLLTKAYESIVNLNTKDKILWFMVFSNLKSNNLEKLNDNLDLIQERKSSFEVNKELELKMFFNKNKYTPDEYFKFITKFDLNRKIDYIYYFAPYIFSDNEEIMYDSTKGFIFKDKSSLDNLDDMISYNASFLKLIKKDPIQKVAELKKMLNKDTKSYIYYNLALSYAQIDDFYNALKYFEQATKLNPGNKLYSAMTLITAIRSNATISDKDYLETNIKLKKGMYQYFGQKIYNLIINDKIGTSVEPKHYSKTIFYEALNFLPKFIDGTASLDDPLVKDNFKEPLTFLLKEVIKRKNENNFTYFSRLQDTVPLKINNNFLDGSILITQYYIDLLKALGLFDKADFSMESNITPTYLRTKALKLLYDGYPKKALNLIETLQSEYKLEDKYTMYLVVACYLDDNRYNDASVQISLIKGLLNDSDADFLTGVQLIQELKINSAKQFFLKPYLDDMIDFKIEGFDKFLESL</sequence>
<dbReference type="KEGG" id="ant:Arnit_2493"/>
<dbReference type="AlphaFoldDB" id="D5V673"/>
<dbReference type="SUPFAM" id="SSF48452">
    <property type="entry name" value="TPR-like"/>
    <property type="match status" value="2"/>
</dbReference>
<dbReference type="EMBL" id="CP001999">
    <property type="protein sequence ID" value="ADG94143.1"/>
    <property type="molecule type" value="Genomic_DNA"/>
</dbReference>
<evidence type="ECO:0000313" key="3">
    <source>
        <dbReference type="EMBL" id="ADG94143.1"/>
    </source>
</evidence>
<dbReference type="SMART" id="SM00028">
    <property type="entry name" value="TPR"/>
    <property type="match status" value="2"/>
</dbReference>
<organism evidence="3 4">
    <name type="scientific">Arcobacter nitrofigilis (strain ATCC 33309 / DSM 7299 / CCUG 15893 / LMG 7604 / NCTC 12251 / CI)</name>
    <name type="common">Campylobacter nitrofigilis</name>
    <dbReference type="NCBI Taxonomy" id="572480"/>
    <lineage>
        <taxon>Bacteria</taxon>
        <taxon>Pseudomonadati</taxon>
        <taxon>Campylobacterota</taxon>
        <taxon>Epsilonproteobacteria</taxon>
        <taxon>Campylobacterales</taxon>
        <taxon>Arcobacteraceae</taxon>
        <taxon>Arcobacter</taxon>
    </lineage>
</organism>
<reference evidence="3 4" key="1">
    <citation type="journal article" date="2010" name="Stand. Genomic Sci.">
        <title>Complete genome sequence of Arcobacter nitrofigilis type strain (CI).</title>
        <authorList>
            <person name="Pati A."/>
            <person name="Gronow S."/>
            <person name="Lapidus A."/>
            <person name="Copeland A."/>
            <person name="Glavina Del Rio T."/>
            <person name="Nolan M."/>
            <person name="Lucas S."/>
            <person name="Tice H."/>
            <person name="Cheng J.F."/>
            <person name="Han C."/>
            <person name="Chertkov O."/>
            <person name="Bruce D."/>
            <person name="Tapia R."/>
            <person name="Goodwin L."/>
            <person name="Pitluck S."/>
            <person name="Liolios K."/>
            <person name="Ivanova N."/>
            <person name="Mavromatis K."/>
            <person name="Chen A."/>
            <person name="Palaniappan K."/>
            <person name="Land M."/>
            <person name="Hauser L."/>
            <person name="Chang Y.J."/>
            <person name="Jeffries C.D."/>
            <person name="Detter J.C."/>
            <person name="Rohde M."/>
            <person name="Goker M."/>
            <person name="Bristow J."/>
            <person name="Eisen J.A."/>
            <person name="Markowitz V."/>
            <person name="Hugenholtz P."/>
            <person name="Klenk H.P."/>
            <person name="Kyrpides N.C."/>
        </authorList>
    </citation>
    <scope>NUCLEOTIDE SEQUENCE [LARGE SCALE GENOMIC DNA]</scope>
    <source>
        <strain evidence="4">ATCC 33309 / DSM 7299 / CCUG 15893 / LMG 7604 / NCTC 12251 / CI</strain>
    </source>
</reference>
<keyword evidence="1" id="KW-0802">TPR repeat</keyword>
<dbReference type="STRING" id="572480.Arnit_2493"/>
<dbReference type="InterPro" id="IPR019734">
    <property type="entry name" value="TPR_rpt"/>
</dbReference>
<proteinExistence type="predicted"/>
<accession>D5V673</accession>
<keyword evidence="4" id="KW-1185">Reference proteome</keyword>
<protein>
    <submittedName>
        <fullName evidence="3">TPR repeat-containing protein</fullName>
    </submittedName>
</protein>
<dbReference type="PROSITE" id="PS50005">
    <property type="entry name" value="TPR"/>
    <property type="match status" value="1"/>
</dbReference>
<dbReference type="Proteomes" id="UP000000939">
    <property type="component" value="Chromosome"/>
</dbReference>
<feature type="coiled-coil region" evidence="2">
    <location>
        <begin position="182"/>
        <end position="209"/>
    </location>
</feature>
<dbReference type="PROSITE" id="PS50293">
    <property type="entry name" value="TPR_REGION"/>
    <property type="match status" value="1"/>
</dbReference>
<feature type="repeat" description="TPR" evidence="1">
    <location>
        <begin position="312"/>
        <end position="345"/>
    </location>
</feature>
<dbReference type="InterPro" id="IPR011990">
    <property type="entry name" value="TPR-like_helical_dom_sf"/>
</dbReference>
<gene>
    <name evidence="3" type="ordered locus">Arnit_2493</name>
</gene>
<dbReference type="Gene3D" id="1.25.40.10">
    <property type="entry name" value="Tetratricopeptide repeat domain"/>
    <property type="match status" value="2"/>
</dbReference>
<name>D5V673_ARCNC</name>
<evidence type="ECO:0000256" key="2">
    <source>
        <dbReference type="SAM" id="Coils"/>
    </source>
</evidence>
<dbReference type="Pfam" id="PF00515">
    <property type="entry name" value="TPR_1"/>
    <property type="match status" value="1"/>
</dbReference>
<dbReference type="HOGENOM" id="CLU_439183_0_0_7"/>
<dbReference type="Pfam" id="PF13181">
    <property type="entry name" value="TPR_8"/>
    <property type="match status" value="1"/>
</dbReference>